<keyword evidence="3" id="KW-1185">Reference proteome</keyword>
<feature type="non-terminal residue" evidence="2">
    <location>
        <position position="272"/>
    </location>
</feature>
<organism evidence="2 3">
    <name type="scientific">Coniochaeta hoffmannii</name>
    <dbReference type="NCBI Taxonomy" id="91930"/>
    <lineage>
        <taxon>Eukaryota</taxon>
        <taxon>Fungi</taxon>
        <taxon>Dikarya</taxon>
        <taxon>Ascomycota</taxon>
        <taxon>Pezizomycotina</taxon>
        <taxon>Sordariomycetes</taxon>
        <taxon>Sordariomycetidae</taxon>
        <taxon>Coniochaetales</taxon>
        <taxon>Coniochaetaceae</taxon>
        <taxon>Coniochaeta</taxon>
    </lineage>
</organism>
<feature type="region of interest" description="Disordered" evidence="1">
    <location>
        <begin position="1"/>
        <end position="51"/>
    </location>
</feature>
<proteinExistence type="predicted"/>
<name>A0AA38REC4_9PEZI</name>
<gene>
    <name evidence="2" type="ORF">NKR19_g7961</name>
</gene>
<evidence type="ECO:0000313" key="3">
    <source>
        <dbReference type="Proteomes" id="UP001174691"/>
    </source>
</evidence>
<accession>A0AA38REC4</accession>
<feature type="compositionally biased region" description="Pro residues" evidence="1">
    <location>
        <begin position="9"/>
        <end position="22"/>
    </location>
</feature>
<dbReference type="AlphaFoldDB" id="A0AA38REC4"/>
<dbReference type="Gene3D" id="1.20.1270.60">
    <property type="entry name" value="Arfaptin homology (AH) domain/BAR domain"/>
    <property type="match status" value="1"/>
</dbReference>
<dbReference type="GO" id="GO:0042144">
    <property type="term" value="P:vacuole fusion, non-autophagic"/>
    <property type="evidence" value="ECO:0007669"/>
    <property type="project" value="InterPro"/>
</dbReference>
<dbReference type="PANTHER" id="PTHR38407">
    <property type="entry name" value="PROTEIN IVY1"/>
    <property type="match status" value="1"/>
</dbReference>
<dbReference type="Proteomes" id="UP001174691">
    <property type="component" value="Unassembled WGS sequence"/>
</dbReference>
<evidence type="ECO:0000256" key="1">
    <source>
        <dbReference type="SAM" id="MobiDB-lite"/>
    </source>
</evidence>
<reference evidence="2" key="1">
    <citation type="submission" date="2022-07" db="EMBL/GenBank/DDBJ databases">
        <title>Fungi with potential for degradation of polypropylene.</title>
        <authorList>
            <person name="Gostincar C."/>
        </authorList>
    </citation>
    <scope>NUCLEOTIDE SEQUENCE</scope>
    <source>
        <strain evidence="2">EXF-13287</strain>
    </source>
</reference>
<dbReference type="GO" id="GO:0000329">
    <property type="term" value="C:fungal-type vacuole membrane"/>
    <property type="evidence" value="ECO:0007669"/>
    <property type="project" value="InterPro"/>
</dbReference>
<dbReference type="FunFam" id="1.20.1270.60:FF:000075">
    <property type="entry name" value="Related to IVY1-phospholipid-binding protein"/>
    <property type="match status" value="1"/>
</dbReference>
<dbReference type="PANTHER" id="PTHR38407:SF1">
    <property type="entry name" value="PROTEIN IVY1"/>
    <property type="match status" value="1"/>
</dbReference>
<evidence type="ECO:0000313" key="2">
    <source>
        <dbReference type="EMBL" id="KAJ9138047.1"/>
    </source>
</evidence>
<sequence length="272" mass="29691">MPPAERDTPPSPSPSQLPPVPASPTFTYASTTNPMSSYNLPLPPPPRPPHAVLTKSDLDNSTSAYTSLLSTAKSYRQALATLSTAASSFGSALESCARLKEARAEILSPPSSAYSGTTTSDTLMAAAGLQHLVANHHQILSETLYRSFEVPLLHELDKWRAAVSDEEEGYRAAVRAQSREIGRLEKEGLRLHRQRRRDVAQFREHLVELTGKLDGLTALHAEHARTLLRESQETSVRIVDASCSLVRAEVDIFESLARKGWTGGGLEDVLEK</sequence>
<feature type="compositionally biased region" description="Polar residues" evidence="1">
    <location>
        <begin position="25"/>
        <end position="39"/>
    </location>
</feature>
<comment type="caution">
    <text evidence="2">The sequence shown here is derived from an EMBL/GenBank/DDBJ whole genome shotgun (WGS) entry which is preliminary data.</text>
</comment>
<dbReference type="InterPro" id="IPR027267">
    <property type="entry name" value="AH/BAR_dom_sf"/>
</dbReference>
<dbReference type="EMBL" id="JANBVN010000149">
    <property type="protein sequence ID" value="KAJ9138047.1"/>
    <property type="molecule type" value="Genomic_DNA"/>
</dbReference>
<dbReference type="SUPFAM" id="SSF103657">
    <property type="entry name" value="BAR/IMD domain-like"/>
    <property type="match status" value="1"/>
</dbReference>
<dbReference type="InterPro" id="IPR037470">
    <property type="entry name" value="IVY1"/>
</dbReference>
<dbReference type="GO" id="GO:0005543">
    <property type="term" value="F:phospholipid binding"/>
    <property type="evidence" value="ECO:0007669"/>
    <property type="project" value="InterPro"/>
</dbReference>
<protein>
    <submittedName>
        <fullName evidence="2">Phospholipid-binding protein</fullName>
    </submittedName>
</protein>